<comment type="similarity">
    <text evidence="2">Belongs to the CcmC/CycZ/HelC family.</text>
</comment>
<name>A0A832I258_UNCEI</name>
<evidence type="ECO:0000256" key="4">
    <source>
        <dbReference type="ARBA" id="ARBA00022692"/>
    </source>
</evidence>
<feature type="transmembrane region" description="Helical" evidence="8">
    <location>
        <begin position="74"/>
        <end position="97"/>
    </location>
</feature>
<dbReference type="PRINTS" id="PR01386">
    <property type="entry name" value="CCMCBIOGNSIS"/>
</dbReference>
<dbReference type="GO" id="GO:0017004">
    <property type="term" value="P:cytochrome complex assembly"/>
    <property type="evidence" value="ECO:0007669"/>
    <property type="project" value="UniProtKB-KW"/>
</dbReference>
<evidence type="ECO:0000256" key="5">
    <source>
        <dbReference type="ARBA" id="ARBA00022748"/>
    </source>
</evidence>
<feature type="transmembrane region" description="Helical" evidence="8">
    <location>
        <begin position="139"/>
        <end position="160"/>
    </location>
</feature>
<feature type="domain" description="Cytochrome c assembly protein" evidence="9">
    <location>
        <begin position="27"/>
        <end position="157"/>
    </location>
</feature>
<comment type="subcellular location">
    <subcellularLocation>
        <location evidence="1">Membrane</location>
        <topology evidence="1">Multi-pass membrane protein</topology>
    </subcellularLocation>
</comment>
<gene>
    <name evidence="10" type="ORF">ENR23_06660</name>
</gene>
<dbReference type="InterPro" id="IPR045062">
    <property type="entry name" value="Cyt_c_biogenesis_CcsA/CcmC"/>
</dbReference>
<organism evidence="10">
    <name type="scientific">Eiseniibacteriota bacterium</name>
    <dbReference type="NCBI Taxonomy" id="2212470"/>
    <lineage>
        <taxon>Bacteria</taxon>
        <taxon>Candidatus Eiseniibacteriota</taxon>
    </lineage>
</organism>
<proteinExistence type="inferred from homology"/>
<reference evidence="10" key="1">
    <citation type="journal article" date="2020" name="mSystems">
        <title>Genome- and Community-Level Interaction Insights into Carbon Utilization and Element Cycling Functions of Hydrothermarchaeota in Hydrothermal Sediment.</title>
        <authorList>
            <person name="Zhou Z."/>
            <person name="Liu Y."/>
            <person name="Xu W."/>
            <person name="Pan J."/>
            <person name="Luo Z.H."/>
            <person name="Li M."/>
        </authorList>
    </citation>
    <scope>NUCLEOTIDE SEQUENCE [LARGE SCALE GENOMIC DNA]</scope>
    <source>
        <strain evidence="10">SpSt-381</strain>
    </source>
</reference>
<evidence type="ECO:0000313" key="10">
    <source>
        <dbReference type="EMBL" id="HGZ43093.1"/>
    </source>
</evidence>
<evidence type="ECO:0000259" key="9">
    <source>
        <dbReference type="Pfam" id="PF01578"/>
    </source>
</evidence>
<dbReference type="Pfam" id="PF01578">
    <property type="entry name" value="Cytochrom_C_asm"/>
    <property type="match status" value="1"/>
</dbReference>
<keyword evidence="5" id="KW-0201">Cytochrome c-type biogenesis</keyword>
<evidence type="ECO:0000256" key="6">
    <source>
        <dbReference type="ARBA" id="ARBA00022989"/>
    </source>
</evidence>
<keyword evidence="6 8" id="KW-1133">Transmembrane helix</keyword>
<evidence type="ECO:0000256" key="1">
    <source>
        <dbReference type="ARBA" id="ARBA00004141"/>
    </source>
</evidence>
<accession>A0A832I258</accession>
<dbReference type="GO" id="GO:0015232">
    <property type="term" value="F:heme transmembrane transporter activity"/>
    <property type="evidence" value="ECO:0007669"/>
    <property type="project" value="InterPro"/>
</dbReference>
<dbReference type="PANTHER" id="PTHR30071">
    <property type="entry name" value="HEME EXPORTER PROTEIN C"/>
    <property type="match status" value="1"/>
</dbReference>
<dbReference type="GO" id="GO:0005886">
    <property type="term" value="C:plasma membrane"/>
    <property type="evidence" value="ECO:0007669"/>
    <property type="project" value="TreeGrafter"/>
</dbReference>
<dbReference type="InterPro" id="IPR003557">
    <property type="entry name" value="Cyt_c_biogenesis_CcmC"/>
</dbReference>
<keyword evidence="4 8" id="KW-0812">Transmembrane</keyword>
<dbReference type="EMBL" id="DSQF01000012">
    <property type="protein sequence ID" value="HGZ43093.1"/>
    <property type="molecule type" value="Genomic_DNA"/>
</dbReference>
<sequence>MLWRSLLFAWIAGCTVLAFTWAPLVPVLGETTRVLYFHIPAAWVTVVALAWSMGHSAMYLRTRRWHHDDHAAAAAELGILFCIGATVSGSLWAKAMWGSYWNWDPRETSIFFLLLVYAAYLALRGSIEEPARRARLSAVYSVAAFVTVPFLMFIVPRLYFTLHPDPILNSSGRIDMDPRIRIVFFAMLAGFTVLFFWLLRLKVRVLRLARARDEAAATA</sequence>
<dbReference type="AlphaFoldDB" id="A0A832I258"/>
<dbReference type="GO" id="GO:0020037">
    <property type="term" value="F:heme binding"/>
    <property type="evidence" value="ECO:0007669"/>
    <property type="project" value="InterPro"/>
</dbReference>
<evidence type="ECO:0000256" key="8">
    <source>
        <dbReference type="SAM" id="Phobius"/>
    </source>
</evidence>
<dbReference type="PANTHER" id="PTHR30071:SF1">
    <property type="entry name" value="CYTOCHROME B_B6 PROTEIN-RELATED"/>
    <property type="match status" value="1"/>
</dbReference>
<protein>
    <recommendedName>
        <fullName evidence="3">Heme exporter protein C</fullName>
    </recommendedName>
</protein>
<feature type="transmembrane region" description="Helical" evidence="8">
    <location>
        <begin position="34"/>
        <end position="53"/>
    </location>
</feature>
<feature type="transmembrane region" description="Helical" evidence="8">
    <location>
        <begin position="109"/>
        <end position="127"/>
    </location>
</feature>
<feature type="transmembrane region" description="Helical" evidence="8">
    <location>
        <begin position="180"/>
        <end position="199"/>
    </location>
</feature>
<dbReference type="InterPro" id="IPR002541">
    <property type="entry name" value="Cyt_c_assembly"/>
</dbReference>
<evidence type="ECO:0000256" key="2">
    <source>
        <dbReference type="ARBA" id="ARBA00005840"/>
    </source>
</evidence>
<keyword evidence="7 8" id="KW-0472">Membrane</keyword>
<evidence type="ECO:0000256" key="3">
    <source>
        <dbReference type="ARBA" id="ARBA00016463"/>
    </source>
</evidence>
<comment type="caution">
    <text evidence="10">The sequence shown here is derived from an EMBL/GenBank/DDBJ whole genome shotgun (WGS) entry which is preliminary data.</text>
</comment>
<evidence type="ECO:0000256" key="7">
    <source>
        <dbReference type="ARBA" id="ARBA00023136"/>
    </source>
</evidence>